<dbReference type="InterPro" id="IPR040256">
    <property type="entry name" value="At4g02000-like"/>
</dbReference>
<feature type="region of interest" description="Disordered" evidence="1">
    <location>
        <begin position="1"/>
        <end position="38"/>
    </location>
</feature>
<name>A0ABR2TYN5_9ROSI</name>
<dbReference type="PANTHER" id="PTHR31286:SF99">
    <property type="entry name" value="DUF4283 DOMAIN-CONTAINING PROTEIN"/>
    <property type="match status" value="1"/>
</dbReference>
<organism evidence="3 4">
    <name type="scientific">Hibiscus sabdariffa</name>
    <name type="common">roselle</name>
    <dbReference type="NCBI Taxonomy" id="183260"/>
    <lineage>
        <taxon>Eukaryota</taxon>
        <taxon>Viridiplantae</taxon>
        <taxon>Streptophyta</taxon>
        <taxon>Embryophyta</taxon>
        <taxon>Tracheophyta</taxon>
        <taxon>Spermatophyta</taxon>
        <taxon>Magnoliopsida</taxon>
        <taxon>eudicotyledons</taxon>
        <taxon>Gunneridae</taxon>
        <taxon>Pentapetalae</taxon>
        <taxon>rosids</taxon>
        <taxon>malvids</taxon>
        <taxon>Malvales</taxon>
        <taxon>Malvaceae</taxon>
        <taxon>Malvoideae</taxon>
        <taxon>Hibiscus</taxon>
    </lineage>
</organism>
<evidence type="ECO:0000256" key="1">
    <source>
        <dbReference type="SAM" id="MobiDB-lite"/>
    </source>
</evidence>
<reference evidence="3 4" key="1">
    <citation type="journal article" date="2024" name="G3 (Bethesda)">
        <title>Genome assembly of Hibiscus sabdariffa L. provides insights into metabolisms of medicinal natural products.</title>
        <authorList>
            <person name="Kim T."/>
        </authorList>
    </citation>
    <scope>NUCLEOTIDE SEQUENCE [LARGE SCALE GENOMIC DNA]</scope>
    <source>
        <strain evidence="3">TK-2024</strain>
        <tissue evidence="3">Old leaves</tissue>
    </source>
</reference>
<dbReference type="Proteomes" id="UP001396334">
    <property type="component" value="Unassembled WGS sequence"/>
</dbReference>
<dbReference type="EMBL" id="JBBPBN010000004">
    <property type="protein sequence ID" value="KAK9042588.1"/>
    <property type="molecule type" value="Genomic_DNA"/>
</dbReference>
<dbReference type="PANTHER" id="PTHR31286">
    <property type="entry name" value="GLYCINE-RICH CELL WALL STRUCTURAL PROTEIN 1.8-LIKE"/>
    <property type="match status" value="1"/>
</dbReference>
<feature type="domain" description="DUF4283" evidence="2">
    <location>
        <begin position="109"/>
        <end position="188"/>
    </location>
</feature>
<proteinExistence type="predicted"/>
<feature type="region of interest" description="Disordered" evidence="1">
    <location>
        <begin position="292"/>
        <end position="320"/>
    </location>
</feature>
<evidence type="ECO:0000313" key="4">
    <source>
        <dbReference type="Proteomes" id="UP001396334"/>
    </source>
</evidence>
<keyword evidence="4" id="KW-1185">Reference proteome</keyword>
<dbReference type="InterPro" id="IPR025558">
    <property type="entry name" value="DUF4283"/>
</dbReference>
<dbReference type="Pfam" id="PF14111">
    <property type="entry name" value="DUF4283"/>
    <property type="match status" value="1"/>
</dbReference>
<evidence type="ECO:0000259" key="2">
    <source>
        <dbReference type="Pfam" id="PF14111"/>
    </source>
</evidence>
<sequence length="449" mass="49850">MIGVFEGTADTPTNLRKHRRFDKEPPDRGGPGNRPTQTDVVVDADGVMVSPSYKDSLLHGNGDIPSGEEFDEEDDIKILEGEAIRLTVDGLISIDFLDQIQKLAMKIFDQTLVSKLPGRRIGYSTLLNKLLDLWKSQQSFKLMDIDNDYFLVTFKGHSNFLHVLVDGPWTVFGHYLMVEPWTSEFSTSQPFPSNIDYQTDSGRHGHFARLAIKVDLRKPLVSKITINGIVQFIEYESLPLICFHCGQYVHTQDSCPDATVTTMPQQPIVPDVTAYPISVAIGTSKTVDDNSPYGPWMVVEPRPRRAPRKQVENNMRQHGKSAVISKASTGTDVRKTLTLYDFPVLSRNSHKAGSSKPFPPNVVSLDAYKRSVVVVVNENTDPNVLQSMRKTSDPSHMQYHLLGEPPDLNLDIGGNSEPNVVCSKALDIAVVADAHSQELGGDHAITMLE</sequence>
<gene>
    <name evidence="3" type="ORF">V6N11_017655</name>
</gene>
<protein>
    <recommendedName>
        <fullName evidence="2">DUF4283 domain-containing protein</fullName>
    </recommendedName>
</protein>
<evidence type="ECO:0000313" key="3">
    <source>
        <dbReference type="EMBL" id="KAK9042588.1"/>
    </source>
</evidence>
<accession>A0ABR2TYN5</accession>
<comment type="caution">
    <text evidence="3">The sequence shown here is derived from an EMBL/GenBank/DDBJ whole genome shotgun (WGS) entry which is preliminary data.</text>
</comment>